<evidence type="ECO:0000313" key="2">
    <source>
        <dbReference type="EMBL" id="OSX77379.1"/>
    </source>
</evidence>
<feature type="compositionally biased region" description="Low complexity" evidence="1">
    <location>
        <begin position="39"/>
        <end position="60"/>
    </location>
</feature>
<keyword evidence="3" id="KW-1185">Reference proteome</keyword>
<dbReference type="AlphaFoldDB" id="A0A1X6P905"/>
<feature type="region of interest" description="Disordered" evidence="1">
    <location>
        <begin position="1"/>
        <end position="72"/>
    </location>
</feature>
<dbReference type="Proteomes" id="UP000218209">
    <property type="component" value="Unassembled WGS sequence"/>
</dbReference>
<reference evidence="2 3" key="1">
    <citation type="submission" date="2017-03" db="EMBL/GenBank/DDBJ databases">
        <title>WGS assembly of Porphyra umbilicalis.</title>
        <authorList>
            <person name="Brawley S.H."/>
            <person name="Blouin N.A."/>
            <person name="Ficko-Blean E."/>
            <person name="Wheeler G.L."/>
            <person name="Lohr M."/>
            <person name="Goodson H.V."/>
            <person name="Jenkins J.W."/>
            <person name="Blaby-Haas C.E."/>
            <person name="Helliwell K.E."/>
            <person name="Chan C."/>
            <person name="Marriage T."/>
            <person name="Bhattacharya D."/>
            <person name="Klein A.S."/>
            <person name="Badis Y."/>
            <person name="Brodie J."/>
            <person name="Cao Y."/>
            <person name="Collen J."/>
            <person name="Dittami S.M."/>
            <person name="Gachon C.M."/>
            <person name="Green B.R."/>
            <person name="Karpowicz S."/>
            <person name="Kim J.W."/>
            <person name="Kudahl U."/>
            <person name="Lin S."/>
            <person name="Michel G."/>
            <person name="Mittag M."/>
            <person name="Olson B.J."/>
            <person name="Pangilinan J."/>
            <person name="Peng Y."/>
            <person name="Qiu H."/>
            <person name="Shu S."/>
            <person name="Singer J.T."/>
            <person name="Smith A.G."/>
            <person name="Sprecher B.N."/>
            <person name="Wagner V."/>
            <person name="Wang W."/>
            <person name="Wang Z.-Y."/>
            <person name="Yan J."/>
            <person name="Yarish C."/>
            <person name="Zoeuner-Riek S."/>
            <person name="Zhuang Y."/>
            <person name="Zou Y."/>
            <person name="Lindquist E.A."/>
            <person name="Grimwood J."/>
            <person name="Barry K."/>
            <person name="Rokhsar D.S."/>
            <person name="Schmutz J."/>
            <person name="Stiller J.W."/>
            <person name="Grossman A.R."/>
            <person name="Prochnik S.E."/>
        </authorList>
    </citation>
    <scope>NUCLEOTIDE SEQUENCE [LARGE SCALE GENOMIC DNA]</scope>
    <source>
        <strain evidence="2">4086291</strain>
    </source>
</reference>
<dbReference type="OrthoDB" id="10032694at2759"/>
<dbReference type="PANTHER" id="PTHR31424">
    <property type="entry name" value="PROTEIN CBG23806"/>
    <property type="match status" value="1"/>
</dbReference>
<sequence>MDTTGSCLDAGVAPVPRAGDAEAQPDASAGVRAGGGGSTVTASSTTPAGPARATAAAEGSDGSRSPSADSVAPVGPPVQLLFGMDKGGRTSTVKVYLGIANQRRPASVGNSVVIGVFPCRTDDYAALRRICAMWLADIEDLRSRGLLVGGVLRSVLLILTGDYAWMTAFCGHSGASSRHPCLLCSAVGPRWEGDEQLVAFYGCLQHGSQCRGEPRTVVQAAEVCRALGSCSENASLARPMTHDQHRSIRRRPLMLVPASDIATMPLRTTLGITTDLLHLAAQIIQASCGPVRAAKFREELGGLLLERAGVTPAPYFWGTFEGSECHRIGRKLTLVCSLLEKYAPPRWAAPYRRACGDWQALPPTLNRSVAISAYDADEFERRAASFLDGLRASFDWVTVTPKMHVLVCHSAAFLRRFGSLGRYSEQALEALHGRFNQEAALHTAGTFLGSCGEFVKASAMSRAPGGDLYNN</sequence>
<protein>
    <submittedName>
        <fullName evidence="2">Uncharacterized protein</fullName>
    </submittedName>
</protein>
<organism evidence="2 3">
    <name type="scientific">Porphyra umbilicalis</name>
    <name type="common">Purple laver</name>
    <name type="synonym">Red alga</name>
    <dbReference type="NCBI Taxonomy" id="2786"/>
    <lineage>
        <taxon>Eukaryota</taxon>
        <taxon>Rhodophyta</taxon>
        <taxon>Bangiophyceae</taxon>
        <taxon>Bangiales</taxon>
        <taxon>Bangiaceae</taxon>
        <taxon>Porphyra</taxon>
    </lineage>
</organism>
<gene>
    <name evidence="2" type="ORF">BU14_0151s0021</name>
</gene>
<name>A0A1X6P905_PORUM</name>
<dbReference type="EMBL" id="KV918840">
    <property type="protein sequence ID" value="OSX77379.1"/>
    <property type="molecule type" value="Genomic_DNA"/>
</dbReference>
<accession>A0A1X6P905</accession>
<evidence type="ECO:0000313" key="3">
    <source>
        <dbReference type="Proteomes" id="UP000218209"/>
    </source>
</evidence>
<proteinExistence type="predicted"/>
<dbReference type="PANTHER" id="PTHR31424:SF3">
    <property type="entry name" value="RING-TYPE DOMAIN-CONTAINING PROTEIN"/>
    <property type="match status" value="1"/>
</dbReference>
<evidence type="ECO:0000256" key="1">
    <source>
        <dbReference type="SAM" id="MobiDB-lite"/>
    </source>
</evidence>